<feature type="compositionally biased region" description="Low complexity" evidence="1">
    <location>
        <begin position="122"/>
        <end position="133"/>
    </location>
</feature>
<feature type="region of interest" description="Disordered" evidence="1">
    <location>
        <begin position="1"/>
        <end position="85"/>
    </location>
</feature>
<evidence type="ECO:0000313" key="2">
    <source>
        <dbReference type="EMBL" id="KAJ7344115.1"/>
    </source>
</evidence>
<dbReference type="PANTHER" id="PTHR45924">
    <property type="entry name" value="FI17866P1"/>
    <property type="match status" value="1"/>
</dbReference>
<sequence>MELSRVLEASSQKEEGPEESPSDPESTGLVDPALVEQQEAPEQSPDSREPTENAEELKPLSSEEEEEEEEEEVDSRAPQTRSILPVSVLDQASVIAERFASNLSRRSSLALEEGKGPLTPKLASRSSSVLSLEGSEKPALNRKNSTHDTSSCLGAQETLAEPNGLCSPAASLGIPEAELRPSSCRRKESMLSQQDRQLLDKIKSYYDYAEHQDAGFSVRRRESLSPTSPKGW</sequence>
<dbReference type="AlphaFoldDB" id="A0A9Q1B7J4"/>
<dbReference type="GO" id="GO:0031267">
    <property type="term" value="F:small GTPase binding"/>
    <property type="evidence" value="ECO:0007669"/>
    <property type="project" value="TreeGrafter"/>
</dbReference>
<accession>A0A9Q1B7J4</accession>
<proteinExistence type="predicted"/>
<protein>
    <submittedName>
        <fullName evidence="2">Uncharacterized protein</fullName>
    </submittedName>
</protein>
<dbReference type="PANTHER" id="PTHR45924:SF4">
    <property type="entry name" value="PLECKSTRIN HOMOLOGY DOMAIN-CONTAINING FAMILY G MEMBER 3"/>
    <property type="match status" value="1"/>
</dbReference>
<feature type="compositionally biased region" description="Basic and acidic residues" evidence="1">
    <location>
        <begin position="45"/>
        <end position="58"/>
    </location>
</feature>
<keyword evidence="3" id="KW-1185">Reference proteome</keyword>
<feature type="compositionally biased region" description="Acidic residues" evidence="1">
    <location>
        <begin position="62"/>
        <end position="73"/>
    </location>
</feature>
<dbReference type="GO" id="GO:0005085">
    <property type="term" value="F:guanyl-nucleotide exchange factor activity"/>
    <property type="evidence" value="ECO:0007669"/>
    <property type="project" value="TreeGrafter"/>
</dbReference>
<dbReference type="GO" id="GO:2000114">
    <property type="term" value="P:regulation of establishment of cell polarity"/>
    <property type="evidence" value="ECO:0007669"/>
    <property type="project" value="TreeGrafter"/>
</dbReference>
<reference evidence="2" key="1">
    <citation type="journal article" date="2023" name="DNA Res.">
        <title>Chromosome-level genome assembly of Phrynocephalus forsythii using third-generation DNA sequencing and Hi-C analysis.</title>
        <authorList>
            <person name="Qi Y."/>
            <person name="Zhao W."/>
            <person name="Zhao Y."/>
            <person name="Niu C."/>
            <person name="Cao S."/>
            <person name="Zhang Y."/>
        </authorList>
    </citation>
    <scope>NUCLEOTIDE SEQUENCE</scope>
    <source>
        <tissue evidence="2">Muscle</tissue>
    </source>
</reference>
<dbReference type="Proteomes" id="UP001142489">
    <property type="component" value="Unassembled WGS sequence"/>
</dbReference>
<name>A0A9Q1B7J4_9SAUR</name>
<organism evidence="2 3">
    <name type="scientific">Phrynocephalus forsythii</name>
    <dbReference type="NCBI Taxonomy" id="171643"/>
    <lineage>
        <taxon>Eukaryota</taxon>
        <taxon>Metazoa</taxon>
        <taxon>Chordata</taxon>
        <taxon>Craniata</taxon>
        <taxon>Vertebrata</taxon>
        <taxon>Euteleostomi</taxon>
        <taxon>Lepidosauria</taxon>
        <taxon>Squamata</taxon>
        <taxon>Bifurcata</taxon>
        <taxon>Unidentata</taxon>
        <taxon>Episquamata</taxon>
        <taxon>Toxicofera</taxon>
        <taxon>Iguania</taxon>
        <taxon>Acrodonta</taxon>
        <taxon>Agamidae</taxon>
        <taxon>Agaminae</taxon>
        <taxon>Phrynocephalus</taxon>
    </lineage>
</organism>
<evidence type="ECO:0000256" key="1">
    <source>
        <dbReference type="SAM" id="MobiDB-lite"/>
    </source>
</evidence>
<feature type="region of interest" description="Disordered" evidence="1">
    <location>
        <begin position="103"/>
        <end position="153"/>
    </location>
</feature>
<dbReference type="OrthoDB" id="1594986at2759"/>
<gene>
    <name evidence="2" type="ORF">JRQ81_000065</name>
</gene>
<comment type="caution">
    <text evidence="2">The sequence shown here is derived from an EMBL/GenBank/DDBJ whole genome shotgun (WGS) entry which is preliminary data.</text>
</comment>
<dbReference type="EMBL" id="JAPFRF010000001">
    <property type="protein sequence ID" value="KAJ7344115.1"/>
    <property type="molecule type" value="Genomic_DNA"/>
</dbReference>
<evidence type="ECO:0000313" key="3">
    <source>
        <dbReference type="Proteomes" id="UP001142489"/>
    </source>
</evidence>